<proteinExistence type="predicted"/>
<dbReference type="EMBL" id="LACI01002535">
    <property type="protein sequence ID" value="KJU81841.1"/>
    <property type="molecule type" value="Genomic_DNA"/>
</dbReference>
<keyword evidence="4" id="KW-1185">Reference proteome</keyword>
<keyword evidence="2" id="KW-0238">DNA-binding</keyword>
<comment type="caution">
    <text evidence="3">The sequence shown here is derived from an EMBL/GenBank/DDBJ whole genome shotgun (WGS) entry which is preliminary data.</text>
</comment>
<keyword evidence="1" id="KW-0680">Restriction system</keyword>
<dbReference type="GO" id="GO:0003677">
    <property type="term" value="F:DNA binding"/>
    <property type="evidence" value="ECO:0007669"/>
    <property type="project" value="UniProtKB-KW"/>
</dbReference>
<evidence type="ECO:0000313" key="3">
    <source>
        <dbReference type="EMBL" id="KJU81841.1"/>
    </source>
</evidence>
<evidence type="ECO:0000313" key="4">
    <source>
        <dbReference type="Proteomes" id="UP000033423"/>
    </source>
</evidence>
<dbReference type="SUPFAM" id="SSF116734">
    <property type="entry name" value="DNA methylase specificity domain"/>
    <property type="match status" value="1"/>
</dbReference>
<protein>
    <submittedName>
        <fullName evidence="3">Uncharacterized protein</fullName>
    </submittedName>
</protein>
<gene>
    <name evidence="3" type="ORF">MBAV_005967</name>
</gene>
<name>A0A0F3GIY2_9BACT</name>
<sequence length="42" mass="4752">MTAGEEDIEGLKETEIGLLPEEWEVVRLGDVINKTKQKNPKN</sequence>
<dbReference type="GO" id="GO:0009307">
    <property type="term" value="P:DNA restriction-modification system"/>
    <property type="evidence" value="ECO:0007669"/>
    <property type="project" value="UniProtKB-KW"/>
</dbReference>
<evidence type="ECO:0000256" key="1">
    <source>
        <dbReference type="ARBA" id="ARBA00022747"/>
    </source>
</evidence>
<dbReference type="Proteomes" id="UP000033423">
    <property type="component" value="Unassembled WGS sequence"/>
</dbReference>
<evidence type="ECO:0000256" key="2">
    <source>
        <dbReference type="ARBA" id="ARBA00023125"/>
    </source>
</evidence>
<dbReference type="InterPro" id="IPR044946">
    <property type="entry name" value="Restrct_endonuc_typeI_TRD_sf"/>
</dbReference>
<reference evidence="3 4" key="1">
    <citation type="submission" date="2015-02" db="EMBL/GenBank/DDBJ databases">
        <title>Single-cell genomics of uncultivated deep-branching MTB reveals a conserved set of magnetosome genes.</title>
        <authorList>
            <person name="Kolinko S."/>
            <person name="Richter M."/>
            <person name="Glockner F.O."/>
            <person name="Brachmann A."/>
            <person name="Schuler D."/>
        </authorList>
    </citation>
    <scope>NUCLEOTIDE SEQUENCE [LARGE SCALE GENOMIC DNA]</scope>
    <source>
        <strain evidence="3">TM-1</strain>
    </source>
</reference>
<accession>A0A0F3GIY2</accession>
<organism evidence="3 4">
    <name type="scientific">Candidatus Magnetobacterium bavaricum</name>
    <dbReference type="NCBI Taxonomy" id="29290"/>
    <lineage>
        <taxon>Bacteria</taxon>
        <taxon>Pseudomonadati</taxon>
        <taxon>Nitrospirota</taxon>
        <taxon>Thermodesulfovibrionia</taxon>
        <taxon>Thermodesulfovibrionales</taxon>
        <taxon>Candidatus Magnetobacteriaceae</taxon>
        <taxon>Candidatus Magnetobacterium</taxon>
    </lineage>
</organism>
<feature type="non-terminal residue" evidence="3">
    <location>
        <position position="42"/>
    </location>
</feature>
<dbReference type="Gene3D" id="3.90.220.20">
    <property type="entry name" value="DNA methylase specificity domains"/>
    <property type="match status" value="1"/>
</dbReference>
<dbReference type="AlphaFoldDB" id="A0A0F3GIY2"/>